<organism evidence="1 2">
    <name type="scientific">Arachis hypogaea</name>
    <name type="common">Peanut</name>
    <dbReference type="NCBI Taxonomy" id="3818"/>
    <lineage>
        <taxon>Eukaryota</taxon>
        <taxon>Viridiplantae</taxon>
        <taxon>Streptophyta</taxon>
        <taxon>Embryophyta</taxon>
        <taxon>Tracheophyta</taxon>
        <taxon>Spermatophyta</taxon>
        <taxon>Magnoliopsida</taxon>
        <taxon>eudicotyledons</taxon>
        <taxon>Gunneridae</taxon>
        <taxon>Pentapetalae</taxon>
        <taxon>rosids</taxon>
        <taxon>fabids</taxon>
        <taxon>Fabales</taxon>
        <taxon>Fabaceae</taxon>
        <taxon>Papilionoideae</taxon>
        <taxon>50 kb inversion clade</taxon>
        <taxon>dalbergioids sensu lato</taxon>
        <taxon>Dalbergieae</taxon>
        <taxon>Pterocarpus clade</taxon>
        <taxon>Arachis</taxon>
    </lineage>
</organism>
<keyword evidence="2" id="KW-1185">Reference proteome</keyword>
<dbReference type="PANTHER" id="PTHR47718">
    <property type="entry name" value="OS01G0519700 PROTEIN"/>
    <property type="match status" value="1"/>
</dbReference>
<dbReference type="AlphaFoldDB" id="A0A445D920"/>
<evidence type="ECO:0008006" key="3">
    <source>
        <dbReference type="Google" id="ProtNLM"/>
    </source>
</evidence>
<dbReference type="PANTHER" id="PTHR47718:SF7">
    <property type="entry name" value="PROTEIN FAR1-RELATED SEQUENCE"/>
    <property type="match status" value="1"/>
</dbReference>
<accession>A0A445D920</accession>
<sequence length="291" mass="34561">MFWRYKIGDRKHMGDSSQSNLCCNCNGCKTPKVVITNSDRSMRIFIQEWEVMVNECVNNVEWTSAYIRGQLFVSIRTTFRCESLHAKLGRVVEGWYEILEFITNFQWYVEFLRDNENELEFCSSYRTCDRNSNPGSWRSLVQSTLLEKFKYRWPEKKWNVTYISSLDTFHYTCLHMESFGLPYIHILAVLVCLDIGCLPRSLVLERWSKIAKVHTCMDRNIHQGGDMETHYTTKKVKMVVFWKITAVITAIITKKGASKNRRYSERHSGYYDGFLRLKWQFHQIKRQFVVV</sequence>
<name>A0A445D920_ARAHY</name>
<proteinExistence type="predicted"/>
<dbReference type="Proteomes" id="UP000289738">
    <property type="component" value="Chromosome A05"/>
</dbReference>
<reference evidence="1 2" key="1">
    <citation type="submission" date="2019-01" db="EMBL/GenBank/DDBJ databases">
        <title>Sequencing of cultivated peanut Arachis hypogaea provides insights into genome evolution and oil improvement.</title>
        <authorList>
            <person name="Chen X."/>
        </authorList>
    </citation>
    <scope>NUCLEOTIDE SEQUENCE [LARGE SCALE GENOMIC DNA]</scope>
    <source>
        <strain evidence="2">cv. Fuhuasheng</strain>
        <tissue evidence="1">Leaves</tissue>
    </source>
</reference>
<protein>
    <recommendedName>
        <fullName evidence="3">Protein FAR1-RELATED SEQUENCE</fullName>
    </recommendedName>
</protein>
<gene>
    <name evidence="1" type="ORF">Ahy_A05g025573</name>
</gene>
<comment type="caution">
    <text evidence="1">The sequence shown here is derived from an EMBL/GenBank/DDBJ whole genome shotgun (WGS) entry which is preliminary data.</text>
</comment>
<evidence type="ECO:0000313" key="1">
    <source>
        <dbReference type="EMBL" id="RYR59666.1"/>
    </source>
</evidence>
<dbReference type="EMBL" id="SDMP01000005">
    <property type="protein sequence ID" value="RYR59666.1"/>
    <property type="molecule type" value="Genomic_DNA"/>
</dbReference>
<evidence type="ECO:0000313" key="2">
    <source>
        <dbReference type="Proteomes" id="UP000289738"/>
    </source>
</evidence>